<proteinExistence type="predicted"/>
<keyword evidence="2" id="KW-1185">Reference proteome</keyword>
<dbReference type="Pfam" id="PF09619">
    <property type="entry name" value="YscW"/>
    <property type="match status" value="1"/>
</dbReference>
<dbReference type="EMBL" id="CP022358">
    <property type="protein sequence ID" value="ASK68653.1"/>
    <property type="molecule type" value="Genomic_DNA"/>
</dbReference>
<dbReference type="Proteomes" id="UP000198367">
    <property type="component" value="Chromosome"/>
</dbReference>
<dbReference type="PANTHER" id="PTHR38013">
    <property type="entry name" value="GLYCOPROTEIN/POLYSACCHARIDE METABOLISM"/>
    <property type="match status" value="1"/>
</dbReference>
<dbReference type="InterPro" id="IPR053196">
    <property type="entry name" value="Lipoprotein_YbaY-like"/>
</dbReference>
<sequence length="144" mass="15635">MRQGLRISGLTSAWQKLAAMVLLAVTTVISGCATPNAIVEIKGEAMYRERIALPADAKLIVQLLDVSKMDVPAVVMAERVSQGAKTPTPFSFSMGRDQFEAGHTYAIGARIMLGDKLLFINTQAYHVDLNSTEPMSILLEKVGR</sequence>
<protein>
    <recommendedName>
        <fullName evidence="3">Lipoprotein</fullName>
    </recommendedName>
</protein>
<dbReference type="AlphaFoldDB" id="A0A220ULV7"/>
<accession>A0A220ULV7</accession>
<gene>
    <name evidence="1" type="ORF">CF168_07030</name>
</gene>
<evidence type="ECO:0008006" key="3">
    <source>
        <dbReference type="Google" id="ProtNLM"/>
    </source>
</evidence>
<reference evidence="1 2" key="1">
    <citation type="submission" date="2017-07" db="EMBL/GenBank/DDBJ databases">
        <title>Phenotypical and genomic characterization of a clinical isolate of Shewanella bicestrii sp. nov. producing an extended-spectrum beta-lactamase and a new oxacillinase variant.</title>
        <authorList>
            <person name="Jousset A.B."/>
            <person name="Bonnin R.A."/>
            <person name="Girlich D."/>
            <person name="Dabos L."/>
            <person name="Potron A."/>
            <person name="Dortet L."/>
            <person name="Glaser P."/>
            <person name="Naas T."/>
        </authorList>
    </citation>
    <scope>NUCLEOTIDE SEQUENCE [LARGE SCALE GENOMIC DNA]</scope>
    <source>
        <strain evidence="1 2">JAB-1</strain>
    </source>
</reference>
<dbReference type="RefSeq" id="WP_089067434.1">
    <property type="nucleotide sequence ID" value="NZ_CP022358.1"/>
</dbReference>
<dbReference type="InterPro" id="IPR039366">
    <property type="entry name" value="Pilotin"/>
</dbReference>
<dbReference type="KEGG" id="sbj:CF168_07030"/>
<dbReference type="PANTHER" id="PTHR38013:SF1">
    <property type="entry name" value="GLYCOPROTEIN_POLYSACCHARIDE METABOLISM"/>
    <property type="match status" value="1"/>
</dbReference>
<dbReference type="PROSITE" id="PS51257">
    <property type="entry name" value="PROKAR_LIPOPROTEIN"/>
    <property type="match status" value="1"/>
</dbReference>
<evidence type="ECO:0000313" key="2">
    <source>
        <dbReference type="Proteomes" id="UP000198367"/>
    </source>
</evidence>
<organism evidence="1 2">
    <name type="scientific">Shewanella bicestrii</name>
    <dbReference type="NCBI Taxonomy" id="2018305"/>
    <lineage>
        <taxon>Bacteria</taxon>
        <taxon>Pseudomonadati</taxon>
        <taxon>Pseudomonadota</taxon>
        <taxon>Gammaproteobacteria</taxon>
        <taxon>Alteromonadales</taxon>
        <taxon>Shewanellaceae</taxon>
        <taxon>Shewanella</taxon>
    </lineage>
</organism>
<name>A0A220ULV7_9GAMM</name>
<evidence type="ECO:0000313" key="1">
    <source>
        <dbReference type="EMBL" id="ASK68653.1"/>
    </source>
</evidence>